<feature type="region of interest" description="Disordered" evidence="3">
    <location>
        <begin position="1"/>
        <end position="32"/>
    </location>
</feature>
<dbReference type="InParanoid" id="F0ZLE6"/>
<evidence type="ECO:0000256" key="3">
    <source>
        <dbReference type="SAM" id="MobiDB-lite"/>
    </source>
</evidence>
<feature type="compositionally biased region" description="Polar residues" evidence="3">
    <location>
        <begin position="1"/>
        <end position="14"/>
    </location>
</feature>
<dbReference type="SUPFAM" id="SSF54928">
    <property type="entry name" value="RNA-binding domain, RBD"/>
    <property type="match status" value="2"/>
</dbReference>
<dbReference type="GeneID" id="10501658"/>
<gene>
    <name evidence="5" type="ORF">DICPUDRAFT_79051</name>
</gene>
<dbReference type="Pfam" id="PF00076">
    <property type="entry name" value="RRM_1"/>
    <property type="match status" value="1"/>
</dbReference>
<dbReference type="OMA" id="RALSINY"/>
<feature type="compositionally biased region" description="Low complexity" evidence="3">
    <location>
        <begin position="95"/>
        <end position="107"/>
    </location>
</feature>
<name>F0ZLE6_DICPU</name>
<feature type="region of interest" description="Disordered" evidence="3">
    <location>
        <begin position="50"/>
        <end position="107"/>
    </location>
</feature>
<dbReference type="Proteomes" id="UP000001064">
    <property type="component" value="Unassembled WGS sequence"/>
</dbReference>
<evidence type="ECO:0000313" key="6">
    <source>
        <dbReference type="Proteomes" id="UP000001064"/>
    </source>
</evidence>
<accession>F0ZLE6</accession>
<feature type="compositionally biased region" description="Low complexity" evidence="3">
    <location>
        <begin position="50"/>
        <end position="66"/>
    </location>
</feature>
<reference evidence="6" key="1">
    <citation type="journal article" date="2011" name="Genome Biol.">
        <title>Comparative genomics of the social amoebae Dictyostelium discoideum and Dictyostelium purpureum.</title>
        <authorList>
            <consortium name="US DOE Joint Genome Institute (JGI-PGF)"/>
            <person name="Sucgang R."/>
            <person name="Kuo A."/>
            <person name="Tian X."/>
            <person name="Salerno W."/>
            <person name="Parikh A."/>
            <person name="Feasley C.L."/>
            <person name="Dalin E."/>
            <person name="Tu H."/>
            <person name="Huang E."/>
            <person name="Barry K."/>
            <person name="Lindquist E."/>
            <person name="Shapiro H."/>
            <person name="Bruce D."/>
            <person name="Schmutz J."/>
            <person name="Salamov A."/>
            <person name="Fey P."/>
            <person name="Gaudet P."/>
            <person name="Anjard C."/>
            <person name="Babu M.M."/>
            <person name="Basu S."/>
            <person name="Bushmanova Y."/>
            <person name="van der Wel H."/>
            <person name="Katoh-Kurasawa M."/>
            <person name="Dinh C."/>
            <person name="Coutinho P.M."/>
            <person name="Saito T."/>
            <person name="Elias M."/>
            <person name="Schaap P."/>
            <person name="Kay R.R."/>
            <person name="Henrissat B."/>
            <person name="Eichinger L."/>
            <person name="Rivero F."/>
            <person name="Putnam N.H."/>
            <person name="West C.M."/>
            <person name="Loomis W.F."/>
            <person name="Chisholm R.L."/>
            <person name="Shaulsky G."/>
            <person name="Strassmann J.E."/>
            <person name="Queller D.C."/>
            <person name="Kuspa A."/>
            <person name="Grigoriev I.V."/>
        </authorList>
    </citation>
    <scope>NUCLEOTIDE SEQUENCE [LARGE SCALE GENOMIC DNA]</scope>
    <source>
        <strain evidence="6">QSDP1</strain>
    </source>
</reference>
<feature type="compositionally biased region" description="Low complexity" evidence="3">
    <location>
        <begin position="22"/>
        <end position="32"/>
    </location>
</feature>
<dbReference type="PROSITE" id="PS50102">
    <property type="entry name" value="RRM"/>
    <property type="match status" value="2"/>
</dbReference>
<evidence type="ECO:0000256" key="1">
    <source>
        <dbReference type="ARBA" id="ARBA00022884"/>
    </source>
</evidence>
<keyword evidence="6" id="KW-1185">Reference proteome</keyword>
<dbReference type="InterPro" id="IPR000504">
    <property type="entry name" value="RRM_dom"/>
</dbReference>
<dbReference type="OrthoDB" id="3800936at2759"/>
<feature type="region of interest" description="Disordered" evidence="3">
    <location>
        <begin position="501"/>
        <end position="523"/>
    </location>
</feature>
<feature type="compositionally biased region" description="Acidic residues" evidence="3">
    <location>
        <begin position="70"/>
        <end position="83"/>
    </location>
</feature>
<proteinExistence type="predicted"/>
<dbReference type="InterPro" id="IPR035979">
    <property type="entry name" value="RBD_domain_sf"/>
</dbReference>
<dbReference type="InterPro" id="IPR012677">
    <property type="entry name" value="Nucleotide-bd_a/b_plait_sf"/>
</dbReference>
<dbReference type="STRING" id="5786.F0ZLE6"/>
<evidence type="ECO:0000259" key="4">
    <source>
        <dbReference type="PROSITE" id="PS50102"/>
    </source>
</evidence>
<keyword evidence="1 2" id="KW-0694">RNA-binding</keyword>
<evidence type="ECO:0000313" key="5">
    <source>
        <dbReference type="EMBL" id="EGC35254.1"/>
    </source>
</evidence>
<feature type="domain" description="RRM" evidence="4">
    <location>
        <begin position="209"/>
        <end position="338"/>
    </location>
</feature>
<dbReference type="PANTHER" id="PTHR21245">
    <property type="entry name" value="HETEROGENEOUS NUCLEAR RIBONUCLEOPROTEIN"/>
    <property type="match status" value="1"/>
</dbReference>
<evidence type="ECO:0000256" key="2">
    <source>
        <dbReference type="PROSITE-ProRule" id="PRU00176"/>
    </source>
</evidence>
<dbReference type="eggNOG" id="KOG0117">
    <property type="taxonomic scope" value="Eukaryota"/>
</dbReference>
<dbReference type="VEuPathDB" id="AmoebaDB:DICPUDRAFT_79051"/>
<dbReference type="Gene3D" id="3.30.70.330">
    <property type="match status" value="2"/>
</dbReference>
<dbReference type="EMBL" id="GL871066">
    <property type="protein sequence ID" value="EGC35254.1"/>
    <property type="molecule type" value="Genomic_DNA"/>
</dbReference>
<dbReference type="GO" id="GO:0048026">
    <property type="term" value="P:positive regulation of mRNA splicing, via spliceosome"/>
    <property type="evidence" value="ECO:0000318"/>
    <property type="project" value="GO_Central"/>
</dbReference>
<organism evidence="5 6">
    <name type="scientific">Dictyostelium purpureum</name>
    <name type="common">Slime mold</name>
    <dbReference type="NCBI Taxonomy" id="5786"/>
    <lineage>
        <taxon>Eukaryota</taxon>
        <taxon>Amoebozoa</taxon>
        <taxon>Evosea</taxon>
        <taxon>Eumycetozoa</taxon>
        <taxon>Dictyostelia</taxon>
        <taxon>Dictyosteliales</taxon>
        <taxon>Dictyosteliaceae</taxon>
        <taxon>Dictyostelium</taxon>
    </lineage>
</organism>
<dbReference type="KEGG" id="dpp:DICPUDRAFT_79051"/>
<dbReference type="AlphaFoldDB" id="F0ZLE6"/>
<feature type="domain" description="RRM" evidence="4">
    <location>
        <begin position="114"/>
        <end position="196"/>
    </location>
</feature>
<dbReference type="GO" id="GO:0003723">
    <property type="term" value="F:RNA binding"/>
    <property type="evidence" value="ECO:0000318"/>
    <property type="project" value="GO_Central"/>
</dbReference>
<dbReference type="GO" id="GO:0005681">
    <property type="term" value="C:spliceosomal complex"/>
    <property type="evidence" value="ECO:0000318"/>
    <property type="project" value="GO_Central"/>
</dbReference>
<sequence length="523" mass="59635">MPSSTSSTDSLNKLSDNEDENISNNNNSNKNNIIIIEKNLLNEEETNIINKNGKINSSSTSPNIKSSHSDDEEEREEDEEDENYDKKKKIKTDQQESNIQTNSSNNNIHRDANLEVFIGGISKNVKEEELKELFNEKVGNVKEVRLMKEKNGESKGFGFVMFEDKSQSDTARKIFSQPNFKFGDAITTLTVNWSDPEAEQNDDKVKDIKSLYIRNLPEERDSETLTKVFNDIYIKNGLSVVFNNSNNNNSNGPSAKILTSPNLITPTDEQSKDSSTIDNNSIIEKVVIPQDIPGSGQRRDFAFVHFKTREIAEEIMNIHSDKPIEYKGRALSINYAKPVDKKVRTDKLQRKMQRKLLNNANSITNKSSNIINNSLLKNQKNINSLLIKQLQQQQQPLHNQYGQQSSQQFLTPPPQYLYNQLNSFNQQVPLQPNQQLISNVHYPQAAAANTAFYNSHHHPHHPQANYYAAPSNNTMSLDPSTINQYIHPQQTQPYLYNQHNTTINGNPSTHYNPNSSKFRFSPY</sequence>
<dbReference type="SMART" id="SM00360">
    <property type="entry name" value="RRM"/>
    <property type="match status" value="2"/>
</dbReference>
<dbReference type="RefSeq" id="XP_003288241.1">
    <property type="nucleotide sequence ID" value="XM_003288193.1"/>
</dbReference>
<protein>
    <recommendedName>
        <fullName evidence="4">RRM domain-containing protein</fullName>
    </recommendedName>
</protein>